<dbReference type="Proteomes" id="UP000605970">
    <property type="component" value="Unassembled WGS sequence"/>
</dbReference>
<accession>A0A8S9ZGR2</accession>
<evidence type="ECO:0000313" key="3">
    <source>
        <dbReference type="Proteomes" id="UP000605970"/>
    </source>
</evidence>
<feature type="compositionally biased region" description="Basic and acidic residues" evidence="1">
    <location>
        <begin position="106"/>
        <end position="130"/>
    </location>
</feature>
<feature type="compositionally biased region" description="Polar residues" evidence="1">
    <location>
        <begin position="1"/>
        <end position="29"/>
    </location>
</feature>
<reference evidence="2" key="1">
    <citation type="journal article" date="2020" name="Ecol. Evol.">
        <title>Genome structure and content of the rice root-knot nematode (Meloidogyne graminicola).</title>
        <authorList>
            <person name="Phan N.T."/>
            <person name="Danchin E.G.J."/>
            <person name="Klopp C."/>
            <person name="Perfus-Barbeoch L."/>
            <person name="Kozlowski D.K."/>
            <person name="Koutsovoulos G.D."/>
            <person name="Lopez-Roques C."/>
            <person name="Bouchez O."/>
            <person name="Zahm M."/>
            <person name="Besnard G."/>
            <person name="Bellafiore S."/>
        </authorList>
    </citation>
    <scope>NUCLEOTIDE SEQUENCE</scope>
    <source>
        <strain evidence="2">VN-18</strain>
    </source>
</reference>
<name>A0A8S9ZGR2_9BILA</name>
<organism evidence="2 3">
    <name type="scientific">Meloidogyne graminicola</name>
    <dbReference type="NCBI Taxonomy" id="189291"/>
    <lineage>
        <taxon>Eukaryota</taxon>
        <taxon>Metazoa</taxon>
        <taxon>Ecdysozoa</taxon>
        <taxon>Nematoda</taxon>
        <taxon>Chromadorea</taxon>
        <taxon>Rhabditida</taxon>
        <taxon>Tylenchina</taxon>
        <taxon>Tylenchomorpha</taxon>
        <taxon>Tylenchoidea</taxon>
        <taxon>Meloidogynidae</taxon>
        <taxon>Meloidogyninae</taxon>
        <taxon>Meloidogyne</taxon>
    </lineage>
</organism>
<keyword evidence="3" id="KW-1185">Reference proteome</keyword>
<dbReference type="AlphaFoldDB" id="A0A8S9ZGR2"/>
<feature type="non-terminal residue" evidence="2">
    <location>
        <position position="1"/>
    </location>
</feature>
<proteinExistence type="predicted"/>
<comment type="caution">
    <text evidence="2">The sequence shown here is derived from an EMBL/GenBank/DDBJ whole genome shotgun (WGS) entry which is preliminary data.</text>
</comment>
<gene>
    <name evidence="2" type="ORF">Mgra_00008110</name>
</gene>
<sequence length="130" mass="15121">MAEKINNNLKSNNEKGLSSTITEENTLTSKDLEGSKIANEINSNNNVPKASDLSKMSKFMKNIPRTKEQEEARKAKIIKQYEDKVVELEERKKINELKGMVNEAKQLGERMEEEKKRLNEEKKRLQNEKR</sequence>
<evidence type="ECO:0000256" key="1">
    <source>
        <dbReference type="SAM" id="MobiDB-lite"/>
    </source>
</evidence>
<dbReference type="EMBL" id="JABEBT010000101">
    <property type="protein sequence ID" value="KAF7632513.1"/>
    <property type="molecule type" value="Genomic_DNA"/>
</dbReference>
<evidence type="ECO:0000313" key="2">
    <source>
        <dbReference type="EMBL" id="KAF7632513.1"/>
    </source>
</evidence>
<feature type="region of interest" description="Disordered" evidence="1">
    <location>
        <begin position="105"/>
        <end position="130"/>
    </location>
</feature>
<protein>
    <submittedName>
        <fullName evidence="2">Uncharacterized protein</fullName>
    </submittedName>
</protein>
<feature type="region of interest" description="Disordered" evidence="1">
    <location>
        <begin position="1"/>
        <end position="56"/>
    </location>
</feature>